<reference evidence="5" key="1">
    <citation type="submission" date="2021-06" db="EMBL/GenBank/DDBJ databases">
        <authorList>
            <consortium name="Wellcome Sanger Institute Data Sharing"/>
        </authorList>
    </citation>
    <scope>NUCLEOTIDE SEQUENCE [LARGE SCALE GENOMIC DNA]</scope>
</reference>
<dbReference type="InterPro" id="IPR003175">
    <property type="entry name" value="CDI_dom"/>
</dbReference>
<evidence type="ECO:0000256" key="2">
    <source>
        <dbReference type="ARBA" id="ARBA00023013"/>
    </source>
</evidence>
<reference evidence="5" key="2">
    <citation type="submission" date="2025-08" db="UniProtKB">
        <authorList>
            <consortium name="Ensembl"/>
        </authorList>
    </citation>
    <scope>IDENTIFICATION</scope>
</reference>
<dbReference type="Pfam" id="PF02234">
    <property type="entry name" value="CDI"/>
    <property type="match status" value="1"/>
</dbReference>
<dbReference type="GO" id="GO:2000045">
    <property type="term" value="P:regulation of G1/S transition of mitotic cell cycle"/>
    <property type="evidence" value="ECO:0007669"/>
    <property type="project" value="TreeGrafter"/>
</dbReference>
<evidence type="ECO:0000313" key="6">
    <source>
        <dbReference type="Proteomes" id="UP000694620"/>
    </source>
</evidence>
<dbReference type="GO" id="GO:0072331">
    <property type="term" value="P:signal transduction by p53 class mediator"/>
    <property type="evidence" value="ECO:0007669"/>
    <property type="project" value="InterPro"/>
</dbReference>
<organism evidence="5 6">
    <name type="scientific">Erpetoichthys calabaricus</name>
    <name type="common">Rope fish</name>
    <name type="synonym">Calamoichthys calabaricus</name>
    <dbReference type="NCBI Taxonomy" id="27687"/>
    <lineage>
        <taxon>Eukaryota</taxon>
        <taxon>Metazoa</taxon>
        <taxon>Chordata</taxon>
        <taxon>Craniata</taxon>
        <taxon>Vertebrata</taxon>
        <taxon>Euteleostomi</taxon>
        <taxon>Actinopterygii</taxon>
        <taxon>Polypteriformes</taxon>
        <taxon>Polypteridae</taxon>
        <taxon>Erpetoichthys</taxon>
    </lineage>
</organism>
<dbReference type="Ensembl" id="ENSECRT00000020383.1">
    <property type="protein sequence ID" value="ENSECRP00000019954.1"/>
    <property type="gene ID" value="ENSECRG00000013402.1"/>
</dbReference>
<dbReference type="GO" id="GO:0005634">
    <property type="term" value="C:nucleus"/>
    <property type="evidence" value="ECO:0007669"/>
    <property type="project" value="InterPro"/>
</dbReference>
<sequence length="195" mass="22413">MFYGRLQALNEVPAKDLFSVGIYKRLLLFFVFSDQFCIVLFFIQIDIMDLKKGILLSSSNRKVCRNLFGPVDRDQLHAEYQEILQKVTQDSALKWGFDFVNETPLEGSNYQWERVPSGKVPALYRSCFVTASIQGIRLGKENEPVALEQTGKPFSCQNQESTPKKCSSGVLKRKQTNITDFYQSKKMFVQRTEKA</sequence>
<dbReference type="GeneTree" id="ENSGT00940000159918"/>
<accession>A0A8C4SR96</accession>
<dbReference type="GO" id="GO:0006974">
    <property type="term" value="P:DNA damage response"/>
    <property type="evidence" value="ECO:0007669"/>
    <property type="project" value="TreeGrafter"/>
</dbReference>
<dbReference type="AlphaFoldDB" id="A0A8C4SR96"/>
<feature type="transmembrane region" description="Helical" evidence="3">
    <location>
        <begin position="22"/>
        <end position="43"/>
    </location>
</feature>
<gene>
    <name evidence="5" type="primary">cdkn1a</name>
</gene>
<evidence type="ECO:0000259" key="4">
    <source>
        <dbReference type="Pfam" id="PF02234"/>
    </source>
</evidence>
<dbReference type="PANTHER" id="PTHR46778">
    <property type="entry name" value="CYCLIN-DEPENDENT KINASE INHIBITOR 1-RELATED"/>
    <property type="match status" value="1"/>
</dbReference>
<evidence type="ECO:0000313" key="5">
    <source>
        <dbReference type="Ensembl" id="ENSECRP00000019954.1"/>
    </source>
</evidence>
<dbReference type="InterPro" id="IPR044898">
    <property type="entry name" value="CDI_dom_sf"/>
</dbReference>
<keyword evidence="3" id="KW-0812">Transmembrane</keyword>
<dbReference type="Proteomes" id="UP000694620">
    <property type="component" value="Chromosome 3"/>
</dbReference>
<protein>
    <recommendedName>
        <fullName evidence="4">Cyclin-dependent kinase inhibitor domain-containing protein</fullName>
    </recommendedName>
</protein>
<evidence type="ECO:0000256" key="3">
    <source>
        <dbReference type="SAM" id="Phobius"/>
    </source>
</evidence>
<evidence type="ECO:0000256" key="1">
    <source>
        <dbReference type="ARBA" id="ARBA00006726"/>
    </source>
</evidence>
<keyword evidence="6" id="KW-1185">Reference proteome</keyword>
<feature type="domain" description="Cyclin-dependent kinase inhibitor" evidence="4">
    <location>
        <begin position="66"/>
        <end position="115"/>
    </location>
</feature>
<keyword evidence="2" id="KW-0649">Protein kinase inhibitor</keyword>
<dbReference type="GO" id="GO:0000307">
    <property type="term" value="C:cyclin-dependent protein kinase holoenzyme complex"/>
    <property type="evidence" value="ECO:0007669"/>
    <property type="project" value="TreeGrafter"/>
</dbReference>
<dbReference type="PANTHER" id="PTHR46778:SF1">
    <property type="entry name" value="CYCLIN-DEPENDENT KINASE INHIBITOR 1"/>
    <property type="match status" value="1"/>
</dbReference>
<keyword evidence="3" id="KW-1133">Transmembrane helix</keyword>
<comment type="similarity">
    <text evidence="1">Belongs to the CDI family.</text>
</comment>
<name>A0A8C4SR96_ERPCA</name>
<proteinExistence type="inferred from homology"/>
<dbReference type="GO" id="GO:0004861">
    <property type="term" value="F:cyclin-dependent protein serine/threonine kinase inhibitor activity"/>
    <property type="evidence" value="ECO:0007669"/>
    <property type="project" value="InterPro"/>
</dbReference>
<keyword evidence="3" id="KW-0472">Membrane</keyword>
<dbReference type="InterPro" id="IPR029841">
    <property type="entry name" value="CDKN1A"/>
</dbReference>
<dbReference type="Gene3D" id="4.10.365.10">
    <property type="entry name" value="p27"/>
    <property type="match status" value="1"/>
</dbReference>
<reference evidence="5" key="3">
    <citation type="submission" date="2025-09" db="UniProtKB">
        <authorList>
            <consortium name="Ensembl"/>
        </authorList>
    </citation>
    <scope>IDENTIFICATION</scope>
</reference>